<dbReference type="EMBL" id="FR695866">
    <property type="protein sequence ID" value="CBX27551.1"/>
    <property type="molecule type" value="Genomic_DNA"/>
</dbReference>
<reference evidence="2" key="1">
    <citation type="journal article" date="2011" name="Environ. Microbiol.">
        <title>Genomic insights into the metabolic potential of the polycyclic aromatic hydrocarbon degrading sulfate-reducing Deltaproteobacterium N47.</title>
        <authorList>
            <person name="Bergmann F."/>
            <person name="Selesi D."/>
            <person name="Weinmaier T."/>
            <person name="Tischler P."/>
            <person name="Rattei T."/>
            <person name="Meckenstock R.U."/>
        </authorList>
    </citation>
    <scope>NUCLEOTIDE SEQUENCE</scope>
</reference>
<dbReference type="CDD" id="cd02142">
    <property type="entry name" value="McbC_SagB-like_oxidoreductase"/>
    <property type="match status" value="1"/>
</dbReference>
<gene>
    <name evidence="2" type="ORF">N47_H23730</name>
</gene>
<dbReference type="Pfam" id="PF00881">
    <property type="entry name" value="Nitroreductase"/>
    <property type="match status" value="1"/>
</dbReference>
<dbReference type="SUPFAM" id="SSF55469">
    <property type="entry name" value="FMN-dependent nitroreductase-like"/>
    <property type="match status" value="1"/>
</dbReference>
<dbReference type="GO" id="GO:0016491">
    <property type="term" value="F:oxidoreductase activity"/>
    <property type="evidence" value="ECO:0007669"/>
    <property type="project" value="InterPro"/>
</dbReference>
<dbReference type="InterPro" id="IPR052544">
    <property type="entry name" value="Bacteriocin_Proc_Enz"/>
</dbReference>
<protein>
    <recommendedName>
        <fullName evidence="1">Nitroreductase domain-containing protein</fullName>
    </recommendedName>
</protein>
<proteinExistence type="predicted"/>
<sequence>MNSIEQYRYFLKDTIRKTINFSNTDQSQGIPAPPVEKPFKPDSIRIPLKAPDQLSEKIKKKDLVSAISSRKSRRNFSSEELSIEELSFLLWATQGIRKSGGSNPAFRTVPSAGARHSFETYLFIMRINGVKKGLYRFLPVENELILLAEMEFMEEQLVHACFGQNYVARGAVTFVWTTIPYRMEWRYSLAAHRVILLDAGHVCQNLYLACEAINAGICAIGAYDQDELDSLLNIDGTDEFAIYLAPVGKVAAG</sequence>
<organism evidence="2">
    <name type="scientific">uncultured Desulfobacterium sp</name>
    <dbReference type="NCBI Taxonomy" id="201089"/>
    <lineage>
        <taxon>Bacteria</taxon>
        <taxon>Pseudomonadati</taxon>
        <taxon>Thermodesulfobacteriota</taxon>
        <taxon>Desulfobacteria</taxon>
        <taxon>Desulfobacterales</taxon>
        <taxon>Desulfobacteriaceae</taxon>
        <taxon>Desulfobacterium</taxon>
        <taxon>environmental samples</taxon>
    </lineage>
</organism>
<accession>E1YAF7</accession>
<dbReference type="AlphaFoldDB" id="E1YAF7"/>
<name>E1YAF7_9BACT</name>
<feature type="domain" description="Nitroreductase" evidence="1">
    <location>
        <begin position="67"/>
        <end position="249"/>
    </location>
</feature>
<dbReference type="InterPro" id="IPR000415">
    <property type="entry name" value="Nitroreductase-like"/>
</dbReference>
<dbReference type="PANTHER" id="PTHR43745:SF2">
    <property type="entry name" value="NITROREDUCTASE MJ1384-RELATED"/>
    <property type="match status" value="1"/>
</dbReference>
<dbReference type="PANTHER" id="PTHR43745">
    <property type="entry name" value="NITROREDUCTASE MJ1384-RELATED"/>
    <property type="match status" value="1"/>
</dbReference>
<dbReference type="InterPro" id="IPR020051">
    <property type="entry name" value="SagB-type_dehydrogenase"/>
</dbReference>
<dbReference type="InterPro" id="IPR029479">
    <property type="entry name" value="Nitroreductase"/>
</dbReference>
<evidence type="ECO:0000259" key="1">
    <source>
        <dbReference type="Pfam" id="PF00881"/>
    </source>
</evidence>
<dbReference type="Gene3D" id="3.40.109.10">
    <property type="entry name" value="NADH Oxidase"/>
    <property type="match status" value="1"/>
</dbReference>
<dbReference type="NCBIfam" id="TIGR03605">
    <property type="entry name" value="antibiot_sagB"/>
    <property type="match status" value="1"/>
</dbReference>
<evidence type="ECO:0000313" key="2">
    <source>
        <dbReference type="EMBL" id="CBX27551.1"/>
    </source>
</evidence>